<protein>
    <submittedName>
        <fullName evidence="1">Uncharacterized protein</fullName>
    </submittedName>
</protein>
<dbReference type="AlphaFoldDB" id="X1NT85"/>
<organism evidence="1">
    <name type="scientific">marine sediment metagenome</name>
    <dbReference type="NCBI Taxonomy" id="412755"/>
    <lineage>
        <taxon>unclassified sequences</taxon>
        <taxon>metagenomes</taxon>
        <taxon>ecological metagenomes</taxon>
    </lineage>
</organism>
<evidence type="ECO:0000313" key="1">
    <source>
        <dbReference type="EMBL" id="GAI33436.1"/>
    </source>
</evidence>
<feature type="non-terminal residue" evidence="1">
    <location>
        <position position="69"/>
    </location>
</feature>
<sequence>MKSLNLLFAAAVISAGSFALPLNAFADANDNGNGGPGSRGDYRLEVRPLDKSLAPIGNAPLTTAELENY</sequence>
<proteinExistence type="predicted"/>
<gene>
    <name evidence="1" type="ORF">S06H3_49139</name>
</gene>
<dbReference type="EMBL" id="BARV01031011">
    <property type="protein sequence ID" value="GAI33436.1"/>
    <property type="molecule type" value="Genomic_DNA"/>
</dbReference>
<name>X1NT85_9ZZZZ</name>
<accession>X1NT85</accession>
<comment type="caution">
    <text evidence="1">The sequence shown here is derived from an EMBL/GenBank/DDBJ whole genome shotgun (WGS) entry which is preliminary data.</text>
</comment>
<reference evidence="1" key="1">
    <citation type="journal article" date="2014" name="Front. Microbiol.">
        <title>High frequency of phylogenetically diverse reductive dehalogenase-homologous genes in deep subseafloor sedimentary metagenomes.</title>
        <authorList>
            <person name="Kawai M."/>
            <person name="Futagami T."/>
            <person name="Toyoda A."/>
            <person name="Takaki Y."/>
            <person name="Nishi S."/>
            <person name="Hori S."/>
            <person name="Arai W."/>
            <person name="Tsubouchi T."/>
            <person name="Morono Y."/>
            <person name="Uchiyama I."/>
            <person name="Ito T."/>
            <person name="Fujiyama A."/>
            <person name="Inagaki F."/>
            <person name="Takami H."/>
        </authorList>
    </citation>
    <scope>NUCLEOTIDE SEQUENCE</scope>
    <source>
        <strain evidence="1">Expedition CK06-06</strain>
    </source>
</reference>